<dbReference type="Gene3D" id="2.30.120.10">
    <property type="match status" value="1"/>
</dbReference>
<dbReference type="InterPro" id="IPR043147">
    <property type="entry name" value="Penicillin_amidase_A-knob"/>
</dbReference>
<name>A0ABV3ZQ60_9BACT</name>
<sequence>MSHDENKNKTIAFYLSQKINWLRFVLATFFTVLGIFILNSNREIRGHYIPSIGKLISPSYGFWQNAEPENYSFNTDVKLYGLANKVKVYLDDRLVPHIFSEREDDAYMVQGYLHAMFRLWQMEFITYIASGRASEILGKKALAHDREFRRLGMVYAAENSLALMNSDPASKAQLDAYTAGVNAYITTLKEKDFPLEYKILGYKPEKWTNLKTVLFLKYMCYDLAGADNDFEMTIAKNFFQEDDLDRLFPVVQDSLDPVIPAGTKFKAQKVFPVIPKDYASVYLASKDPVEIKELQKPAKDNGSNNWAVSGKRTRSGAPILCNDPHLQLSLPSIWFEMQITTPVMNVYGVSFPGLPGIIIGFNDSCAFGFTNGERDVRDYYEIRCKDKNHSEYWFNDSWKKTRLRLETIKIRGRHDIIDSVSYVQLGNAWCPIMYDETFGGGKSTSGKCYAVRWTAHDPSNELKAFNGLNHAANYSDYNLAIANLHTPGQNCVFACKNGDIAIYAQGAWPAKWKYQGDFIMPGFDNSYQWEDMIPQDETPFQYNPERGYVSSANQKPVNEISYPYYLGRDFALCRGKIINQKLAALHNITPEDMMNMQSDTYNLFAAMARPLFLKNIQRRKLNEDEKKCLKTLEDWDLRDDVRSQGATVFEVFWNNFYTTIYDDEYAGAPKGIMHPQDISLLEGVLKDTSYKFIDNITTDKKETLSEEVTVAFQKAAADIKKLNESKKIEWGRFKNTQIVHLMGLPSFGRKFVPVGGNSNSINVSQANFGQSWKMIVSLTKKTEAYGIYPGGQSGNPGSKFYDDFIDTWIAGKYYKLWLMQKNDQNDEHVKWKMNFDN</sequence>
<keyword evidence="3" id="KW-0865">Zymogen</keyword>
<dbReference type="InterPro" id="IPR014395">
    <property type="entry name" value="Pen/GL7ACA/AHL_acylase"/>
</dbReference>
<dbReference type="Pfam" id="PF01804">
    <property type="entry name" value="Penicil_amidase"/>
    <property type="match status" value="1"/>
</dbReference>
<dbReference type="EMBL" id="JAULBC010000011">
    <property type="protein sequence ID" value="MEX6690964.1"/>
    <property type="molecule type" value="Genomic_DNA"/>
</dbReference>
<dbReference type="CDD" id="cd03747">
    <property type="entry name" value="Ntn_PGA_like"/>
    <property type="match status" value="1"/>
</dbReference>
<dbReference type="PANTHER" id="PTHR34218:SF4">
    <property type="entry name" value="ACYL-HOMOSERINE LACTONE ACYLASE QUIP"/>
    <property type="match status" value="1"/>
</dbReference>
<protein>
    <submittedName>
        <fullName evidence="5">Penicillin acylase family protein</fullName>
        <ecNumber evidence="5">3.5.1.-</ecNumber>
    </submittedName>
</protein>
<dbReference type="RefSeq" id="WP_369332380.1">
    <property type="nucleotide sequence ID" value="NZ_JAULBC010000011.1"/>
</dbReference>
<evidence type="ECO:0000256" key="2">
    <source>
        <dbReference type="ARBA" id="ARBA00022801"/>
    </source>
</evidence>
<accession>A0ABV3ZQ60</accession>
<dbReference type="PIRSF" id="PIRSF001227">
    <property type="entry name" value="Pen_acylase"/>
    <property type="match status" value="1"/>
</dbReference>
<gene>
    <name evidence="5" type="ORF">QTN47_25875</name>
</gene>
<reference evidence="5 6" key="1">
    <citation type="submission" date="2023-07" db="EMBL/GenBank/DDBJ databases">
        <authorList>
            <person name="Lian W.-H."/>
        </authorList>
    </citation>
    <scope>NUCLEOTIDE SEQUENCE [LARGE SCALE GENOMIC DNA]</scope>
    <source>
        <strain evidence="5 6">SYSU DXS3180</strain>
    </source>
</reference>
<dbReference type="Gene3D" id="1.10.439.10">
    <property type="entry name" value="Penicillin Amidohydrolase, domain 1"/>
    <property type="match status" value="1"/>
</dbReference>
<dbReference type="Gene3D" id="1.10.1400.10">
    <property type="match status" value="1"/>
</dbReference>
<dbReference type="SUPFAM" id="SSF56235">
    <property type="entry name" value="N-terminal nucleophile aminohydrolases (Ntn hydrolases)"/>
    <property type="match status" value="1"/>
</dbReference>
<keyword evidence="4" id="KW-0472">Membrane</keyword>
<keyword evidence="2 5" id="KW-0378">Hydrolase</keyword>
<dbReference type="PANTHER" id="PTHR34218">
    <property type="entry name" value="PEPTIDASE S45 PENICILLIN AMIDASE"/>
    <property type="match status" value="1"/>
</dbReference>
<evidence type="ECO:0000313" key="6">
    <source>
        <dbReference type="Proteomes" id="UP001560573"/>
    </source>
</evidence>
<feature type="transmembrane region" description="Helical" evidence="4">
    <location>
        <begin position="21"/>
        <end position="38"/>
    </location>
</feature>
<proteinExistence type="inferred from homology"/>
<evidence type="ECO:0000256" key="4">
    <source>
        <dbReference type="SAM" id="Phobius"/>
    </source>
</evidence>
<dbReference type="Proteomes" id="UP001560573">
    <property type="component" value="Unassembled WGS sequence"/>
</dbReference>
<organism evidence="5 6">
    <name type="scientific">Danxiaibacter flavus</name>
    <dbReference type="NCBI Taxonomy" id="3049108"/>
    <lineage>
        <taxon>Bacteria</taxon>
        <taxon>Pseudomonadati</taxon>
        <taxon>Bacteroidota</taxon>
        <taxon>Chitinophagia</taxon>
        <taxon>Chitinophagales</taxon>
        <taxon>Chitinophagaceae</taxon>
        <taxon>Danxiaibacter</taxon>
    </lineage>
</organism>
<evidence type="ECO:0000313" key="5">
    <source>
        <dbReference type="EMBL" id="MEX6690964.1"/>
    </source>
</evidence>
<dbReference type="EC" id="3.5.1.-" evidence="5"/>
<evidence type="ECO:0000256" key="3">
    <source>
        <dbReference type="ARBA" id="ARBA00023145"/>
    </source>
</evidence>
<comment type="similarity">
    <text evidence="1">Belongs to the peptidase S45 family.</text>
</comment>
<keyword evidence="4" id="KW-0812">Transmembrane</keyword>
<comment type="caution">
    <text evidence="5">The sequence shown here is derived from an EMBL/GenBank/DDBJ whole genome shotgun (WGS) entry which is preliminary data.</text>
</comment>
<dbReference type="InterPro" id="IPR023343">
    <property type="entry name" value="Penicillin_amidase_dom1"/>
</dbReference>
<dbReference type="InterPro" id="IPR029055">
    <property type="entry name" value="Ntn_hydrolases_N"/>
</dbReference>
<dbReference type="Gene3D" id="3.60.20.10">
    <property type="entry name" value="Glutamine Phosphoribosylpyrophosphate, subunit 1, domain 1"/>
    <property type="match status" value="1"/>
</dbReference>
<keyword evidence="6" id="KW-1185">Reference proteome</keyword>
<dbReference type="InterPro" id="IPR043146">
    <property type="entry name" value="Penicillin_amidase_N_B-knob"/>
</dbReference>
<keyword evidence="4" id="KW-1133">Transmembrane helix</keyword>
<evidence type="ECO:0000256" key="1">
    <source>
        <dbReference type="ARBA" id="ARBA00006586"/>
    </source>
</evidence>
<dbReference type="GO" id="GO:0016787">
    <property type="term" value="F:hydrolase activity"/>
    <property type="evidence" value="ECO:0007669"/>
    <property type="project" value="UniProtKB-KW"/>
</dbReference>
<dbReference type="InterPro" id="IPR002692">
    <property type="entry name" value="S45"/>
</dbReference>